<dbReference type="EC" id="3.6.1.55" evidence="5"/>
<dbReference type="InterPro" id="IPR000086">
    <property type="entry name" value="NUDIX_hydrolase_dom"/>
</dbReference>
<gene>
    <name evidence="5" type="ORF">FHX42_005294</name>
</gene>
<evidence type="ECO:0000256" key="3">
    <source>
        <dbReference type="RuleBase" id="RU003476"/>
    </source>
</evidence>
<sequence length="157" mass="17729">MPESETFTGTADLAVFAPDETGNLHVLTGLRSGYPYKGRWALPGGIVDAGETFRGCAVRELHEETNLIIEWETPLWFVDVYDAPHRDPRGRYVSCLYTTVFDRIPGVQAGDDLTDTRWIPAPEAWRHSLAFDHEQMIRDAYRLLASHGAFTTTLHHT</sequence>
<dbReference type="GO" id="GO:0035539">
    <property type="term" value="F:8-oxo-7,8-dihydrodeoxyguanosine triphosphate pyrophosphatase activity"/>
    <property type="evidence" value="ECO:0007669"/>
    <property type="project" value="UniProtKB-EC"/>
</dbReference>
<dbReference type="PANTHER" id="PTHR43736:SF1">
    <property type="entry name" value="DIHYDRONEOPTERIN TRIPHOSPHATE DIPHOSPHATASE"/>
    <property type="match status" value="1"/>
</dbReference>
<keyword evidence="6" id="KW-1185">Reference proteome</keyword>
<comment type="caution">
    <text evidence="5">The sequence shown here is derived from an EMBL/GenBank/DDBJ whole genome shotgun (WGS) entry which is preliminary data.</text>
</comment>
<dbReference type="InterPro" id="IPR015797">
    <property type="entry name" value="NUDIX_hydrolase-like_dom_sf"/>
</dbReference>
<accession>A0A839E865</accession>
<protein>
    <submittedName>
        <fullName evidence="5">8-oxo-dGTP diphosphatase</fullName>
        <ecNumber evidence="5">3.6.1.55</ecNumber>
    </submittedName>
</protein>
<dbReference type="PROSITE" id="PS00893">
    <property type="entry name" value="NUDIX_BOX"/>
    <property type="match status" value="1"/>
</dbReference>
<keyword evidence="2 3" id="KW-0378">Hydrolase</keyword>
<dbReference type="SUPFAM" id="SSF55811">
    <property type="entry name" value="Nudix"/>
    <property type="match status" value="1"/>
</dbReference>
<dbReference type="Pfam" id="PF00293">
    <property type="entry name" value="NUDIX"/>
    <property type="match status" value="1"/>
</dbReference>
<evidence type="ECO:0000256" key="1">
    <source>
        <dbReference type="ARBA" id="ARBA00005582"/>
    </source>
</evidence>
<dbReference type="AlphaFoldDB" id="A0A839E865"/>
<evidence type="ECO:0000313" key="5">
    <source>
        <dbReference type="EMBL" id="MBA8827887.1"/>
    </source>
</evidence>
<dbReference type="PRINTS" id="PR00502">
    <property type="entry name" value="NUDIXFAMILY"/>
</dbReference>
<dbReference type="PANTHER" id="PTHR43736">
    <property type="entry name" value="ADP-RIBOSE PYROPHOSPHATASE"/>
    <property type="match status" value="1"/>
</dbReference>
<dbReference type="Proteomes" id="UP000569329">
    <property type="component" value="Unassembled WGS sequence"/>
</dbReference>
<dbReference type="InterPro" id="IPR020084">
    <property type="entry name" value="NUDIX_hydrolase_CS"/>
</dbReference>
<evidence type="ECO:0000256" key="2">
    <source>
        <dbReference type="ARBA" id="ARBA00022801"/>
    </source>
</evidence>
<dbReference type="Gene3D" id="3.90.79.10">
    <property type="entry name" value="Nucleoside Triphosphate Pyrophosphohydrolase"/>
    <property type="match status" value="1"/>
</dbReference>
<dbReference type="CDD" id="cd18873">
    <property type="entry name" value="NUDIX_NadM_like"/>
    <property type="match status" value="1"/>
</dbReference>
<evidence type="ECO:0000259" key="4">
    <source>
        <dbReference type="PROSITE" id="PS51462"/>
    </source>
</evidence>
<dbReference type="InterPro" id="IPR020476">
    <property type="entry name" value="Nudix_hydrolase"/>
</dbReference>
<evidence type="ECO:0000313" key="6">
    <source>
        <dbReference type="Proteomes" id="UP000569329"/>
    </source>
</evidence>
<comment type="similarity">
    <text evidence="1 3">Belongs to the Nudix hydrolase family.</text>
</comment>
<feature type="domain" description="Nudix hydrolase" evidence="4">
    <location>
        <begin position="6"/>
        <end position="141"/>
    </location>
</feature>
<proteinExistence type="inferred from homology"/>
<name>A0A839E865_9PSEU</name>
<dbReference type="PROSITE" id="PS51462">
    <property type="entry name" value="NUDIX"/>
    <property type="match status" value="1"/>
</dbReference>
<dbReference type="RefSeq" id="WP_182547037.1">
    <property type="nucleotide sequence ID" value="NZ_JACGWZ010000012.1"/>
</dbReference>
<reference evidence="5 6" key="1">
    <citation type="submission" date="2020-07" db="EMBL/GenBank/DDBJ databases">
        <title>Sequencing the genomes of 1000 actinobacteria strains.</title>
        <authorList>
            <person name="Klenk H.-P."/>
        </authorList>
    </citation>
    <scope>NUCLEOTIDE SEQUENCE [LARGE SCALE GENOMIC DNA]</scope>
    <source>
        <strain evidence="5 6">DSM 45975</strain>
    </source>
</reference>
<dbReference type="EMBL" id="JACGWZ010000012">
    <property type="protein sequence ID" value="MBA8827887.1"/>
    <property type="molecule type" value="Genomic_DNA"/>
</dbReference>
<organism evidence="5 6">
    <name type="scientific">Halosaccharopolyspora lacisalsi</name>
    <dbReference type="NCBI Taxonomy" id="1000566"/>
    <lineage>
        <taxon>Bacteria</taxon>
        <taxon>Bacillati</taxon>
        <taxon>Actinomycetota</taxon>
        <taxon>Actinomycetes</taxon>
        <taxon>Pseudonocardiales</taxon>
        <taxon>Pseudonocardiaceae</taxon>
        <taxon>Halosaccharopolyspora</taxon>
    </lineage>
</organism>